<dbReference type="InterPro" id="IPR029069">
    <property type="entry name" value="HotDog_dom_sf"/>
</dbReference>
<dbReference type="EMBL" id="JACQWF010000370">
    <property type="protein sequence ID" value="MBI4596370.1"/>
    <property type="molecule type" value="Genomic_DNA"/>
</dbReference>
<accession>A0A933LQP7</accession>
<organism evidence="1 2">
    <name type="scientific">Tectimicrobiota bacterium</name>
    <dbReference type="NCBI Taxonomy" id="2528274"/>
    <lineage>
        <taxon>Bacteria</taxon>
        <taxon>Pseudomonadati</taxon>
        <taxon>Nitrospinota/Tectimicrobiota group</taxon>
        <taxon>Candidatus Tectimicrobiota</taxon>
    </lineage>
</organism>
<dbReference type="SUPFAM" id="SSF54637">
    <property type="entry name" value="Thioesterase/thiol ester dehydrase-isomerase"/>
    <property type="match status" value="1"/>
</dbReference>
<reference evidence="1" key="1">
    <citation type="submission" date="2020-07" db="EMBL/GenBank/DDBJ databases">
        <title>Huge and variable diversity of episymbiotic CPR bacteria and DPANN archaea in groundwater ecosystems.</title>
        <authorList>
            <person name="He C.Y."/>
            <person name="Keren R."/>
            <person name="Whittaker M."/>
            <person name="Farag I.F."/>
            <person name="Doudna J."/>
            <person name="Cate J.H.D."/>
            <person name="Banfield J.F."/>
        </authorList>
    </citation>
    <scope>NUCLEOTIDE SEQUENCE</scope>
    <source>
        <strain evidence="1">NC_groundwater_1482_Ag_S-0.65um_47_24</strain>
    </source>
</reference>
<evidence type="ECO:0000313" key="2">
    <source>
        <dbReference type="Proteomes" id="UP000772181"/>
    </source>
</evidence>
<evidence type="ECO:0000313" key="1">
    <source>
        <dbReference type="EMBL" id="MBI4596370.1"/>
    </source>
</evidence>
<dbReference type="AlphaFoldDB" id="A0A933LQP7"/>
<comment type="caution">
    <text evidence="1">The sequence shown here is derived from an EMBL/GenBank/DDBJ whole genome shotgun (WGS) entry which is preliminary data.</text>
</comment>
<name>A0A933LQP7_UNCTE</name>
<proteinExistence type="predicted"/>
<gene>
    <name evidence="1" type="ORF">HY730_08350</name>
</gene>
<protein>
    <recommendedName>
        <fullName evidence="3">N-terminal of MaoC-like dehydratase domain-containing protein</fullName>
    </recommendedName>
</protein>
<evidence type="ECO:0008006" key="3">
    <source>
        <dbReference type="Google" id="ProtNLM"/>
    </source>
</evidence>
<sequence length="134" mass="15324">MNQKTLFESMQIGLDLGTWEITLDKDRIKERMRITQWQGAELIDGSDFAPPGTTIEIHPRMKFAKFPGLKAAIWAKSEHEFFKPMMVGSKVFIHGKVAGKYIKREKVYLVTEFEAVDENGEVLMISRETAVCVD</sequence>
<dbReference type="Gene3D" id="3.10.129.10">
    <property type="entry name" value="Hotdog Thioesterase"/>
    <property type="match status" value="1"/>
</dbReference>
<dbReference type="Proteomes" id="UP000772181">
    <property type="component" value="Unassembled WGS sequence"/>
</dbReference>